<proteinExistence type="predicted"/>
<dbReference type="OrthoDB" id="10345617at2759"/>
<dbReference type="AlphaFoldDB" id="D2VQ38"/>
<reference evidence="3 4" key="1">
    <citation type="journal article" date="2010" name="Cell">
        <title>The genome of Naegleria gruberi illuminates early eukaryotic versatility.</title>
        <authorList>
            <person name="Fritz-Laylin L.K."/>
            <person name="Prochnik S.E."/>
            <person name="Ginger M.L."/>
            <person name="Dacks J.B."/>
            <person name="Carpenter M.L."/>
            <person name="Field M.C."/>
            <person name="Kuo A."/>
            <person name="Paredez A."/>
            <person name="Chapman J."/>
            <person name="Pham J."/>
            <person name="Shu S."/>
            <person name="Neupane R."/>
            <person name="Cipriano M."/>
            <person name="Mancuso J."/>
            <person name="Tu H."/>
            <person name="Salamov A."/>
            <person name="Lindquist E."/>
            <person name="Shapiro H."/>
            <person name="Lucas S."/>
            <person name="Grigoriev I.V."/>
            <person name="Cande W.Z."/>
            <person name="Fulton C."/>
            <person name="Rokhsar D.S."/>
            <person name="Dawson S.C."/>
        </authorList>
    </citation>
    <scope>NUCLEOTIDE SEQUENCE [LARGE SCALE GENOMIC DNA]</scope>
    <source>
        <strain evidence="3 4">NEG-M</strain>
    </source>
</reference>
<feature type="transmembrane region" description="Helical" evidence="2">
    <location>
        <begin position="47"/>
        <end position="70"/>
    </location>
</feature>
<name>D2VQ38_NAEGR</name>
<evidence type="ECO:0000313" key="3">
    <source>
        <dbReference type="EMBL" id="EFC41116.1"/>
    </source>
</evidence>
<gene>
    <name evidence="3" type="ORF">NAEGRDRAFT_71151</name>
</gene>
<feature type="region of interest" description="Disordered" evidence="1">
    <location>
        <begin position="1"/>
        <end position="21"/>
    </location>
</feature>
<feature type="compositionally biased region" description="Polar residues" evidence="1">
    <location>
        <begin position="8"/>
        <end position="21"/>
    </location>
</feature>
<dbReference type="EMBL" id="GG738888">
    <property type="protein sequence ID" value="EFC41116.1"/>
    <property type="molecule type" value="Genomic_DNA"/>
</dbReference>
<dbReference type="InParanoid" id="D2VQ38"/>
<feature type="transmembrane region" description="Helical" evidence="2">
    <location>
        <begin position="282"/>
        <end position="303"/>
    </location>
</feature>
<organism evidence="4">
    <name type="scientific">Naegleria gruberi</name>
    <name type="common">Amoeba</name>
    <dbReference type="NCBI Taxonomy" id="5762"/>
    <lineage>
        <taxon>Eukaryota</taxon>
        <taxon>Discoba</taxon>
        <taxon>Heterolobosea</taxon>
        <taxon>Tetramitia</taxon>
        <taxon>Eutetramitia</taxon>
        <taxon>Vahlkampfiidae</taxon>
        <taxon>Naegleria</taxon>
    </lineage>
</organism>
<dbReference type="Proteomes" id="UP000006671">
    <property type="component" value="Unassembled WGS sequence"/>
</dbReference>
<sequence length="323" mass="38562">MASYEMQGATSTSPSSQKTPLNIHQLNQERHVKNRIFGCREHNPCEAIMFFLFKVITLGLSELLFVNQITRYEVRKMRIGNRRLNYDTSHGFGIIFRCFWNNMLNYLTLGIWYISGQMTVHYYSHLDERIHWAEEVKPRKPTQDEKMEASGSFPNLDEFVVWQPENDCRGVIRYYGVHLGWQRELLYTLMKTCAILTFGFLYPFVHQYYNPKFLEQVRYGRGQFVVIPPQVASQLRERNKKTQINYNVQYSSQYPIIGQPITSPVEMRFEWTADTTDMFCRYFLGAVINNFTFGFFRCCYWYWYIFNFYNDHSFIILDGKSHI</sequence>
<feature type="transmembrane region" description="Helical" evidence="2">
    <location>
        <begin position="91"/>
        <end position="114"/>
    </location>
</feature>
<keyword evidence="2" id="KW-0812">Transmembrane</keyword>
<evidence type="ECO:0000256" key="2">
    <source>
        <dbReference type="SAM" id="Phobius"/>
    </source>
</evidence>
<accession>D2VQ38</accession>
<protein>
    <submittedName>
        <fullName evidence="3">Predicted protein</fullName>
    </submittedName>
</protein>
<evidence type="ECO:0000313" key="4">
    <source>
        <dbReference type="Proteomes" id="UP000006671"/>
    </source>
</evidence>
<dbReference type="GeneID" id="8855986"/>
<dbReference type="KEGG" id="ngr:NAEGRDRAFT_71151"/>
<dbReference type="VEuPathDB" id="AmoebaDB:NAEGRDRAFT_71151"/>
<feature type="transmembrane region" description="Helical" evidence="2">
    <location>
        <begin position="185"/>
        <end position="205"/>
    </location>
</feature>
<keyword evidence="2" id="KW-1133">Transmembrane helix</keyword>
<keyword evidence="4" id="KW-1185">Reference proteome</keyword>
<keyword evidence="2" id="KW-0472">Membrane</keyword>
<dbReference type="RefSeq" id="XP_002673860.1">
    <property type="nucleotide sequence ID" value="XM_002673814.1"/>
</dbReference>
<evidence type="ECO:0000256" key="1">
    <source>
        <dbReference type="SAM" id="MobiDB-lite"/>
    </source>
</evidence>